<proteinExistence type="predicted"/>
<keyword evidence="2 5" id="KW-0238">DNA-binding</keyword>
<dbReference type="CDD" id="cd01392">
    <property type="entry name" value="HTH_LacI"/>
    <property type="match status" value="1"/>
</dbReference>
<dbReference type="InterPro" id="IPR028082">
    <property type="entry name" value="Peripla_BP_I"/>
</dbReference>
<accession>A0ABR9XMB8</accession>
<dbReference type="Gene3D" id="1.10.260.40">
    <property type="entry name" value="lambda repressor-like DNA-binding domains"/>
    <property type="match status" value="1"/>
</dbReference>
<evidence type="ECO:0000313" key="5">
    <source>
        <dbReference type="EMBL" id="MBE9668366.1"/>
    </source>
</evidence>
<dbReference type="SUPFAM" id="SSF53822">
    <property type="entry name" value="Periplasmic binding protein-like I"/>
    <property type="match status" value="1"/>
</dbReference>
<organism evidence="5 6">
    <name type="scientific">Mucilaginibacter boryungensis</name>
    <dbReference type="NCBI Taxonomy" id="768480"/>
    <lineage>
        <taxon>Bacteria</taxon>
        <taxon>Pseudomonadati</taxon>
        <taxon>Bacteroidota</taxon>
        <taxon>Sphingobacteriia</taxon>
        <taxon>Sphingobacteriales</taxon>
        <taxon>Sphingobacteriaceae</taxon>
        <taxon>Mucilaginibacter</taxon>
    </lineage>
</organism>
<keyword evidence="6" id="KW-1185">Reference proteome</keyword>
<comment type="caution">
    <text evidence="5">The sequence shown here is derived from an EMBL/GenBank/DDBJ whole genome shotgun (WGS) entry which is preliminary data.</text>
</comment>
<dbReference type="PANTHER" id="PTHR30146">
    <property type="entry name" value="LACI-RELATED TRANSCRIPTIONAL REPRESSOR"/>
    <property type="match status" value="1"/>
</dbReference>
<dbReference type="RefSeq" id="WP_194107771.1">
    <property type="nucleotide sequence ID" value="NZ_JADFFM010000002.1"/>
</dbReference>
<dbReference type="Pfam" id="PF00356">
    <property type="entry name" value="LacI"/>
    <property type="match status" value="1"/>
</dbReference>
<feature type="domain" description="HTH lacI-type" evidence="4">
    <location>
        <begin position="4"/>
        <end position="58"/>
    </location>
</feature>
<dbReference type="Proteomes" id="UP000632774">
    <property type="component" value="Unassembled WGS sequence"/>
</dbReference>
<gene>
    <name evidence="5" type="ORF">IRJ18_18495</name>
</gene>
<evidence type="ECO:0000256" key="3">
    <source>
        <dbReference type="ARBA" id="ARBA00023163"/>
    </source>
</evidence>
<evidence type="ECO:0000256" key="1">
    <source>
        <dbReference type="ARBA" id="ARBA00023015"/>
    </source>
</evidence>
<dbReference type="InterPro" id="IPR010982">
    <property type="entry name" value="Lambda_DNA-bd_dom_sf"/>
</dbReference>
<sequence>MSAITIKLLAERLQLSTATISKALCDSHEISANTKQRVLALAKELNYVPNAYAGSLRGNKSKTIAVLIPEVADSFFSQALNGIEEVALAKGYHTLIYLTHEKIEREKAILNALAGGRVDGAIMSVTVETDSIDHIREFNRQLPVVFFDRVCEEIDAVKITTNDFECGYNATRHLIEAGCRKIVLLSVSNSLSIISERSKGFKKAITEYGLNEDDCKTIDCTEDPMHNCQLIKDMMQGNNRPDGILATVEKLTTEIYLVCQQLNINIPRQVKVVCFSNQSSAIILNPTLTTITQPAFEMGRAAASVLLKLLKNNTLILKEECAVIPSTLNIRNSTTGYVSEV</sequence>
<dbReference type="SMART" id="SM00354">
    <property type="entry name" value="HTH_LACI"/>
    <property type="match status" value="1"/>
</dbReference>
<keyword evidence="1" id="KW-0805">Transcription regulation</keyword>
<dbReference type="SUPFAM" id="SSF47413">
    <property type="entry name" value="lambda repressor-like DNA-binding domains"/>
    <property type="match status" value="1"/>
</dbReference>
<dbReference type="Gene3D" id="3.40.50.2300">
    <property type="match status" value="2"/>
</dbReference>
<dbReference type="InterPro" id="IPR001761">
    <property type="entry name" value="Peripla_BP/Lac1_sug-bd_dom"/>
</dbReference>
<evidence type="ECO:0000256" key="2">
    <source>
        <dbReference type="ARBA" id="ARBA00023125"/>
    </source>
</evidence>
<protein>
    <submittedName>
        <fullName evidence="5">LacI family DNA-binding transcriptional regulator</fullName>
    </submittedName>
</protein>
<dbReference type="CDD" id="cd06267">
    <property type="entry name" value="PBP1_LacI_sugar_binding-like"/>
    <property type="match status" value="1"/>
</dbReference>
<name>A0ABR9XMB8_9SPHI</name>
<evidence type="ECO:0000259" key="4">
    <source>
        <dbReference type="PROSITE" id="PS50932"/>
    </source>
</evidence>
<dbReference type="PROSITE" id="PS50932">
    <property type="entry name" value="HTH_LACI_2"/>
    <property type="match status" value="1"/>
</dbReference>
<evidence type="ECO:0000313" key="6">
    <source>
        <dbReference type="Proteomes" id="UP000632774"/>
    </source>
</evidence>
<dbReference type="Pfam" id="PF00532">
    <property type="entry name" value="Peripla_BP_1"/>
    <property type="match status" value="1"/>
</dbReference>
<keyword evidence="3" id="KW-0804">Transcription</keyword>
<dbReference type="EMBL" id="JADFFM010000002">
    <property type="protein sequence ID" value="MBE9668366.1"/>
    <property type="molecule type" value="Genomic_DNA"/>
</dbReference>
<reference evidence="5 6" key="1">
    <citation type="submission" date="2020-10" db="EMBL/GenBank/DDBJ databases">
        <title>Mucilaginibacter mali sp. nov., isolated from rhizosphere soil of apple orchard.</title>
        <authorList>
            <person name="Lee J.-S."/>
            <person name="Kim H.S."/>
            <person name="Kim J.-S."/>
        </authorList>
    </citation>
    <scope>NUCLEOTIDE SEQUENCE [LARGE SCALE GENOMIC DNA]</scope>
    <source>
        <strain evidence="5 6">KCTC 23157</strain>
    </source>
</reference>
<dbReference type="GO" id="GO:0003677">
    <property type="term" value="F:DNA binding"/>
    <property type="evidence" value="ECO:0007669"/>
    <property type="project" value="UniProtKB-KW"/>
</dbReference>
<dbReference type="InterPro" id="IPR000843">
    <property type="entry name" value="HTH_LacI"/>
</dbReference>
<dbReference type="PANTHER" id="PTHR30146:SF109">
    <property type="entry name" value="HTH-TYPE TRANSCRIPTIONAL REGULATOR GALS"/>
    <property type="match status" value="1"/>
</dbReference>